<dbReference type="NCBIfam" id="TIGR02494">
    <property type="entry name" value="PFLE_PFLC"/>
    <property type="match status" value="1"/>
</dbReference>
<accession>A0A098M9L6</accession>
<dbReference type="InterPro" id="IPR058240">
    <property type="entry name" value="rSAM_sf"/>
</dbReference>
<feature type="domain" description="Radical SAM core" evidence="9">
    <location>
        <begin position="20"/>
        <end position="302"/>
    </location>
</feature>
<proteinExistence type="inferred from homology"/>
<keyword evidence="6" id="KW-0560">Oxidoreductase</keyword>
<dbReference type="SFLD" id="SFLDS00029">
    <property type="entry name" value="Radical_SAM"/>
    <property type="match status" value="1"/>
</dbReference>
<evidence type="ECO:0000256" key="8">
    <source>
        <dbReference type="ARBA" id="ARBA00023014"/>
    </source>
</evidence>
<sequence>MADRTSLKAIVFDIQRFALHDGPGIRTTVFVKGCPLRCLWCHNPESQAYHSELSFDYDKCRECLAEGTQCPFGVKLEGEQIRHDRHPGFDSPEHQCPRQAVKIYGTLRTVEEVMAEVMADHAYYDRSGGGLTVSGGEPMSSFEWTLELCRTAKMNGIHVCLDTSGYAPRERFADIMPYVDLFLYDYKVSDPAQHRTLTGVSQDPILSNLDYLYRQGASVLLRCPLIPGVNDGEEHLSAIAELDRKYPNLHEINLMPYHNMGRDKAARIGKQEELPGIDHADEGVVQGWLEQLVRLGSTRSQRS</sequence>
<dbReference type="SFLD" id="SFLDG01066">
    <property type="entry name" value="organic_radical-activating_enz"/>
    <property type="match status" value="1"/>
</dbReference>
<dbReference type="AlphaFoldDB" id="A0A098M9L6"/>
<dbReference type="InterPro" id="IPR007197">
    <property type="entry name" value="rSAM"/>
</dbReference>
<evidence type="ECO:0000256" key="5">
    <source>
        <dbReference type="ARBA" id="ARBA00022723"/>
    </source>
</evidence>
<dbReference type="PANTHER" id="PTHR30352">
    <property type="entry name" value="PYRUVATE FORMATE-LYASE-ACTIVATING ENZYME"/>
    <property type="match status" value="1"/>
</dbReference>
<keyword evidence="3" id="KW-0004">4Fe-4S</keyword>
<evidence type="ECO:0000256" key="6">
    <source>
        <dbReference type="ARBA" id="ARBA00023002"/>
    </source>
</evidence>
<evidence type="ECO:0000313" key="10">
    <source>
        <dbReference type="EMBL" id="KGE18746.1"/>
    </source>
</evidence>
<evidence type="ECO:0000259" key="9">
    <source>
        <dbReference type="PROSITE" id="PS51918"/>
    </source>
</evidence>
<comment type="similarity">
    <text evidence="2">Belongs to the organic radical-activating enzymes family.</text>
</comment>
<evidence type="ECO:0000256" key="4">
    <source>
        <dbReference type="ARBA" id="ARBA00022691"/>
    </source>
</evidence>
<dbReference type="SFLD" id="SFLDG01118">
    <property type="entry name" value="activating_enzymes__group_2"/>
    <property type="match status" value="1"/>
</dbReference>
<dbReference type="SUPFAM" id="SSF102114">
    <property type="entry name" value="Radical SAM enzymes"/>
    <property type="match status" value="1"/>
</dbReference>
<keyword evidence="11" id="KW-1185">Reference proteome</keyword>
<dbReference type="STRING" id="268407.PWYN_04700"/>
<comment type="caution">
    <text evidence="10">The sequence shown here is derived from an EMBL/GenBank/DDBJ whole genome shotgun (WGS) entry which is preliminary data.</text>
</comment>
<protein>
    <recommendedName>
        <fullName evidence="9">Radical SAM core domain-containing protein</fullName>
    </recommendedName>
</protein>
<dbReference type="PANTHER" id="PTHR30352:SF4">
    <property type="entry name" value="PYRUVATE FORMATE-LYASE 2-ACTIVATING ENZYME"/>
    <property type="match status" value="1"/>
</dbReference>
<dbReference type="InterPro" id="IPR034457">
    <property type="entry name" value="Organic_radical-activating"/>
</dbReference>
<keyword evidence="4" id="KW-0949">S-adenosyl-L-methionine</keyword>
<evidence type="ECO:0000256" key="1">
    <source>
        <dbReference type="ARBA" id="ARBA00001966"/>
    </source>
</evidence>
<organism evidence="10 11">
    <name type="scientific">Paenibacillus wynnii</name>
    <dbReference type="NCBI Taxonomy" id="268407"/>
    <lineage>
        <taxon>Bacteria</taxon>
        <taxon>Bacillati</taxon>
        <taxon>Bacillota</taxon>
        <taxon>Bacilli</taxon>
        <taxon>Bacillales</taxon>
        <taxon>Paenibacillaceae</taxon>
        <taxon>Paenibacillus</taxon>
    </lineage>
</organism>
<dbReference type="EMBL" id="JQCR01000002">
    <property type="protein sequence ID" value="KGE18746.1"/>
    <property type="molecule type" value="Genomic_DNA"/>
</dbReference>
<name>A0A098M9L6_9BACL</name>
<evidence type="ECO:0000256" key="2">
    <source>
        <dbReference type="ARBA" id="ARBA00009777"/>
    </source>
</evidence>
<dbReference type="eggNOG" id="COG1180">
    <property type="taxonomic scope" value="Bacteria"/>
</dbReference>
<reference evidence="10 11" key="1">
    <citation type="submission" date="2014-08" db="EMBL/GenBank/DDBJ databases">
        <authorList>
            <person name="den Bakker H.C."/>
        </authorList>
    </citation>
    <scope>NUCLEOTIDE SEQUENCE [LARGE SCALE GENOMIC DNA]</scope>
    <source>
        <strain evidence="10 11">DSM 18334</strain>
    </source>
</reference>
<dbReference type="InterPro" id="IPR040074">
    <property type="entry name" value="BssD/PflA/YjjW"/>
</dbReference>
<dbReference type="PROSITE" id="PS51918">
    <property type="entry name" value="RADICAL_SAM"/>
    <property type="match status" value="1"/>
</dbReference>
<dbReference type="InterPro" id="IPR012839">
    <property type="entry name" value="Organic_radical_activase"/>
</dbReference>
<dbReference type="Proteomes" id="UP000029734">
    <property type="component" value="Unassembled WGS sequence"/>
</dbReference>
<dbReference type="PIRSF" id="PIRSF000371">
    <property type="entry name" value="PFL_act_enz"/>
    <property type="match status" value="1"/>
</dbReference>
<comment type="cofactor">
    <cofactor evidence="1">
        <name>[4Fe-4S] cluster</name>
        <dbReference type="ChEBI" id="CHEBI:49883"/>
    </cofactor>
</comment>
<dbReference type="InterPro" id="IPR001989">
    <property type="entry name" value="Radical_activat_CS"/>
</dbReference>
<keyword evidence="5" id="KW-0479">Metal-binding</keyword>
<evidence type="ECO:0000256" key="3">
    <source>
        <dbReference type="ARBA" id="ARBA00022485"/>
    </source>
</evidence>
<dbReference type="GO" id="GO:0051539">
    <property type="term" value="F:4 iron, 4 sulfur cluster binding"/>
    <property type="evidence" value="ECO:0007669"/>
    <property type="project" value="UniProtKB-KW"/>
</dbReference>
<dbReference type="GO" id="GO:0016491">
    <property type="term" value="F:oxidoreductase activity"/>
    <property type="evidence" value="ECO:0007669"/>
    <property type="project" value="UniProtKB-KW"/>
</dbReference>
<dbReference type="GO" id="GO:0046872">
    <property type="term" value="F:metal ion binding"/>
    <property type="evidence" value="ECO:0007669"/>
    <property type="project" value="UniProtKB-KW"/>
</dbReference>
<dbReference type="InterPro" id="IPR013785">
    <property type="entry name" value="Aldolase_TIM"/>
</dbReference>
<dbReference type="PROSITE" id="PS01087">
    <property type="entry name" value="RADICAL_ACTIVATING"/>
    <property type="match status" value="1"/>
</dbReference>
<dbReference type="Gene3D" id="3.20.20.70">
    <property type="entry name" value="Aldolase class I"/>
    <property type="match status" value="1"/>
</dbReference>
<reference evidence="10 11" key="2">
    <citation type="submission" date="2014-10" db="EMBL/GenBank/DDBJ databases">
        <title>Comparative genomics of the Paenibacillus odorifer group.</title>
        <authorList>
            <person name="Tsai Y.-C."/>
            <person name="Martin N."/>
            <person name="Korlach J."/>
            <person name="Wiedmann M."/>
        </authorList>
    </citation>
    <scope>NUCLEOTIDE SEQUENCE [LARGE SCALE GENOMIC DNA]</scope>
    <source>
        <strain evidence="10 11">DSM 18334</strain>
    </source>
</reference>
<keyword evidence="7" id="KW-0408">Iron</keyword>
<dbReference type="Pfam" id="PF04055">
    <property type="entry name" value="Radical_SAM"/>
    <property type="match status" value="1"/>
</dbReference>
<keyword evidence="8" id="KW-0411">Iron-sulfur</keyword>
<evidence type="ECO:0000313" key="11">
    <source>
        <dbReference type="Proteomes" id="UP000029734"/>
    </source>
</evidence>
<gene>
    <name evidence="10" type="ORF">PWYN_04700</name>
</gene>
<evidence type="ECO:0000256" key="7">
    <source>
        <dbReference type="ARBA" id="ARBA00023004"/>
    </source>
</evidence>